<dbReference type="PANTHER" id="PTHR34284">
    <property type="entry name" value="FG-GAP REPEAT-CONTAINING PROTEIN"/>
    <property type="match status" value="1"/>
</dbReference>
<accession>A0ABQ9FJ99</accession>
<dbReference type="Proteomes" id="UP001217089">
    <property type="component" value="Unassembled WGS sequence"/>
</dbReference>
<dbReference type="InterPro" id="IPR028994">
    <property type="entry name" value="Integrin_alpha_N"/>
</dbReference>
<evidence type="ECO:0000313" key="3">
    <source>
        <dbReference type="Proteomes" id="UP001217089"/>
    </source>
</evidence>
<sequence>MDIIWQKVKSFNSHHFVFLILCSIIAYLFRASDTYTLNPVWRKKIDPPAYGKERDIYYTTPEYVFPSPIITDLEGDGVNEILLITSDFKLNILALPDAATQDPEDKTLPHVVVKEKIKLPIDIGQHGRSSQPVAMETGFTVPYLSLIQIRKQIIVIVTDDWHVFCYSSDLKLLWQQHMMNITKVKDTYNVKAMGILITPHNIKKSDQGLVIVGGSFTHKTHEKDEKAVHNDTEHTNTTTEEDNILTHFSSFALNAQDGTVRWHHLPGDFGEVVTNVKDIHGDHHWKLGLKRHRLHTGETPWSLYKDELYNYLPHFWGDLKDTKLTLGHFKKRSDSDSKTGTEQNVALTPEHFIGYAYGGHRPHSDHEHVQNPNAVVIHNHNGLEILNLLSGRPITELKLPSDRAIYVDIDNDGNVERLSWGEIEGYSPCYVEIWRFHPLQEKIEQLSVCRFTRVFFTSSWAFEEDNLKKLPPVVIKSVARKSGFFRYLLGHHLPTKTTQYDIITLGGMGKVSTGTGWALEAKDLKKKSETEKENYQEFMEAFQPSRKLMSLQVYGPKNVLVFASYIDVVLVDLQDGNILTSHSLPCNPTAPVVIGDFDNDGLNDLIITCKLGYLGFSLQHQTNHIFTALYAIAVFAAILLLSWFCSPETFYSELDGDDDEDDDDFYDD</sequence>
<keyword evidence="1" id="KW-1133">Transmembrane helix</keyword>
<reference evidence="2 3" key="1">
    <citation type="submission" date="2022-12" db="EMBL/GenBank/DDBJ databases">
        <title>Chromosome-level genome of Tegillarca granosa.</title>
        <authorList>
            <person name="Kim J."/>
        </authorList>
    </citation>
    <scope>NUCLEOTIDE SEQUENCE [LARGE SCALE GENOMIC DNA]</scope>
    <source>
        <strain evidence="2">Teg-2019</strain>
        <tissue evidence="2">Adductor muscle</tissue>
    </source>
</reference>
<proteinExistence type="predicted"/>
<keyword evidence="1" id="KW-0812">Transmembrane</keyword>
<keyword evidence="3" id="KW-1185">Reference proteome</keyword>
<feature type="transmembrane region" description="Helical" evidence="1">
    <location>
        <begin position="625"/>
        <end position="645"/>
    </location>
</feature>
<protein>
    <submittedName>
        <fullName evidence="2">Uncharacterized protein</fullName>
    </submittedName>
</protein>
<name>A0ABQ9FJ99_TEGGR</name>
<dbReference type="PANTHER" id="PTHR34284:SF1">
    <property type="entry name" value="FG-GAP REPEAT-CONTAINING PROTEIN"/>
    <property type="match status" value="1"/>
</dbReference>
<organism evidence="2 3">
    <name type="scientific">Tegillarca granosa</name>
    <name type="common">Malaysian cockle</name>
    <name type="synonym">Anadara granosa</name>
    <dbReference type="NCBI Taxonomy" id="220873"/>
    <lineage>
        <taxon>Eukaryota</taxon>
        <taxon>Metazoa</taxon>
        <taxon>Spiralia</taxon>
        <taxon>Lophotrochozoa</taxon>
        <taxon>Mollusca</taxon>
        <taxon>Bivalvia</taxon>
        <taxon>Autobranchia</taxon>
        <taxon>Pteriomorphia</taxon>
        <taxon>Arcoida</taxon>
        <taxon>Arcoidea</taxon>
        <taxon>Arcidae</taxon>
        <taxon>Tegillarca</taxon>
    </lineage>
</organism>
<keyword evidence="1" id="KW-0472">Membrane</keyword>
<feature type="transmembrane region" description="Helical" evidence="1">
    <location>
        <begin position="12"/>
        <end position="29"/>
    </location>
</feature>
<comment type="caution">
    <text evidence="2">The sequence shown here is derived from an EMBL/GenBank/DDBJ whole genome shotgun (WGS) entry which is preliminary data.</text>
</comment>
<evidence type="ECO:0000256" key="1">
    <source>
        <dbReference type="SAM" id="Phobius"/>
    </source>
</evidence>
<dbReference type="SUPFAM" id="SSF69318">
    <property type="entry name" value="Integrin alpha N-terminal domain"/>
    <property type="match status" value="1"/>
</dbReference>
<evidence type="ECO:0000313" key="2">
    <source>
        <dbReference type="EMBL" id="KAJ8316711.1"/>
    </source>
</evidence>
<dbReference type="EMBL" id="JARBDR010000262">
    <property type="protein sequence ID" value="KAJ8316711.1"/>
    <property type="molecule type" value="Genomic_DNA"/>
</dbReference>
<gene>
    <name evidence="2" type="ORF">KUTeg_005741</name>
</gene>